<reference evidence="2" key="1">
    <citation type="journal article" date="2022" name="bioRxiv">
        <title>Sequencing and chromosome-scale assembly of the giantPleurodeles waltlgenome.</title>
        <authorList>
            <person name="Brown T."/>
            <person name="Elewa A."/>
            <person name="Iarovenko S."/>
            <person name="Subramanian E."/>
            <person name="Araus A.J."/>
            <person name="Petzold A."/>
            <person name="Susuki M."/>
            <person name="Suzuki K.-i.T."/>
            <person name="Hayashi T."/>
            <person name="Toyoda A."/>
            <person name="Oliveira C."/>
            <person name="Osipova E."/>
            <person name="Leigh N.D."/>
            <person name="Simon A."/>
            <person name="Yun M.H."/>
        </authorList>
    </citation>
    <scope>NUCLEOTIDE SEQUENCE</scope>
    <source>
        <strain evidence="2">20211129_DDA</strain>
        <tissue evidence="2">Liver</tissue>
    </source>
</reference>
<keyword evidence="3" id="KW-1185">Reference proteome</keyword>
<organism evidence="2 3">
    <name type="scientific">Pleurodeles waltl</name>
    <name type="common">Iberian ribbed newt</name>
    <dbReference type="NCBI Taxonomy" id="8319"/>
    <lineage>
        <taxon>Eukaryota</taxon>
        <taxon>Metazoa</taxon>
        <taxon>Chordata</taxon>
        <taxon>Craniata</taxon>
        <taxon>Vertebrata</taxon>
        <taxon>Euteleostomi</taxon>
        <taxon>Amphibia</taxon>
        <taxon>Batrachia</taxon>
        <taxon>Caudata</taxon>
        <taxon>Salamandroidea</taxon>
        <taxon>Salamandridae</taxon>
        <taxon>Pleurodelinae</taxon>
        <taxon>Pleurodeles</taxon>
    </lineage>
</organism>
<proteinExistence type="predicted"/>
<name>A0AAV7U4R4_PLEWA</name>
<gene>
    <name evidence="2" type="ORF">NDU88_007784</name>
</gene>
<evidence type="ECO:0000256" key="1">
    <source>
        <dbReference type="SAM" id="MobiDB-lite"/>
    </source>
</evidence>
<sequence>MTQPDFAKRHSASIATGNLAHGPLDRCIAKPERCSPTSIEESTQRLPCGTLCLKETLVVILTSAVFSIDRRGTAVRKTASAPDEEPPTAILAAGVEVEVAPPPRQQNTAQRITTWVPFPPGGSPEQVR</sequence>
<feature type="region of interest" description="Disordered" evidence="1">
    <location>
        <begin position="104"/>
        <end position="128"/>
    </location>
</feature>
<dbReference type="Proteomes" id="UP001066276">
    <property type="component" value="Chromosome 3_2"/>
</dbReference>
<comment type="caution">
    <text evidence="2">The sequence shown here is derived from an EMBL/GenBank/DDBJ whole genome shotgun (WGS) entry which is preliminary data.</text>
</comment>
<dbReference type="EMBL" id="JANPWB010000006">
    <property type="protein sequence ID" value="KAJ1182597.1"/>
    <property type="molecule type" value="Genomic_DNA"/>
</dbReference>
<protein>
    <submittedName>
        <fullName evidence="2">Uncharacterized protein</fullName>
    </submittedName>
</protein>
<evidence type="ECO:0000313" key="3">
    <source>
        <dbReference type="Proteomes" id="UP001066276"/>
    </source>
</evidence>
<accession>A0AAV7U4R4</accession>
<evidence type="ECO:0000313" key="2">
    <source>
        <dbReference type="EMBL" id="KAJ1182597.1"/>
    </source>
</evidence>
<dbReference type="AlphaFoldDB" id="A0AAV7U4R4"/>